<dbReference type="STRING" id="658167.SAMN04488135_104158"/>
<keyword evidence="3" id="KW-0808">Transferase</keyword>
<dbReference type="Gene3D" id="3.90.1300.10">
    <property type="entry name" value="Amidase signature (AS) domain"/>
    <property type="match status" value="1"/>
</dbReference>
<feature type="domain" description="Amidase" evidence="2">
    <location>
        <begin position="26"/>
        <end position="415"/>
    </location>
</feature>
<organism evidence="3 4">
    <name type="scientific">Pollutimonas bauzanensis</name>
    <dbReference type="NCBI Taxonomy" id="658167"/>
    <lineage>
        <taxon>Bacteria</taxon>
        <taxon>Pseudomonadati</taxon>
        <taxon>Pseudomonadota</taxon>
        <taxon>Betaproteobacteria</taxon>
        <taxon>Burkholderiales</taxon>
        <taxon>Alcaligenaceae</taxon>
        <taxon>Pollutimonas</taxon>
    </lineage>
</organism>
<dbReference type="GO" id="GO:0016740">
    <property type="term" value="F:transferase activity"/>
    <property type="evidence" value="ECO:0007669"/>
    <property type="project" value="UniProtKB-KW"/>
</dbReference>
<dbReference type="RefSeq" id="WP_073102838.1">
    <property type="nucleotide sequence ID" value="NZ_FQXE01000004.1"/>
</dbReference>
<dbReference type="InterPro" id="IPR023631">
    <property type="entry name" value="Amidase_dom"/>
</dbReference>
<reference evidence="3 4" key="1">
    <citation type="submission" date="2016-11" db="EMBL/GenBank/DDBJ databases">
        <authorList>
            <person name="Jaros S."/>
            <person name="Januszkiewicz K."/>
            <person name="Wedrychowicz H."/>
        </authorList>
    </citation>
    <scope>NUCLEOTIDE SEQUENCE [LARGE SCALE GENOMIC DNA]</scope>
    <source>
        <strain evidence="3 4">CGMCC 1.10190</strain>
    </source>
</reference>
<dbReference type="OrthoDB" id="8641877at2"/>
<name>A0A1M5UY82_9BURK</name>
<dbReference type="PANTHER" id="PTHR11895">
    <property type="entry name" value="TRANSAMIDASE"/>
    <property type="match status" value="1"/>
</dbReference>
<dbReference type="InterPro" id="IPR000120">
    <property type="entry name" value="Amidase"/>
</dbReference>
<dbReference type="PANTHER" id="PTHR11895:SF151">
    <property type="entry name" value="GLUTAMYL-TRNA(GLN) AMIDOTRANSFERASE SUBUNIT A"/>
    <property type="match status" value="1"/>
</dbReference>
<feature type="region of interest" description="Disordered" evidence="1">
    <location>
        <begin position="125"/>
        <end position="149"/>
    </location>
</feature>
<sequence>MSLPYELTASQAAHAMRERRLTSEQLVRSCLDRIAAQEPLVQAWAAIDAERAMATARAFDAQPARGPLHGVPIGVKDVIATGDLPTQYNSPIYRGHQPPRDASVVARARRAGLVVIGKTATQEFATRGRASPTRNPWSPGHTPGGSSSGSAAAVAALMVPLAISTQTAGSIIRPASYCGVVGFKPTFDAIDTAGMKPIVPSFDTLGVHARSMGDAALALQALSDWTGMEEFSHGPPASLRISVCRAPFWAHAETATRNVLDLVARRLGGAGAQLRDTILPQAFNELGAAHDTISDYEARQSLAYEWDHCRAGLSPGLRAKLARGAMIAGPAYRRACRIVDECRAAGEELFHDCDCLLTPSAPGLAPPFSDTELGSSVFSKLWTTLGMPSVNVPVPAAGPLPIGVQIVARPGCDTLALQVAGHVGRIVHAP</sequence>
<dbReference type="SUPFAM" id="SSF75304">
    <property type="entry name" value="Amidase signature (AS) enzymes"/>
    <property type="match status" value="1"/>
</dbReference>
<accession>A0A1M5UY82</accession>
<dbReference type="EMBL" id="FQXE01000004">
    <property type="protein sequence ID" value="SHH67890.1"/>
    <property type="molecule type" value="Genomic_DNA"/>
</dbReference>
<protein>
    <submittedName>
        <fullName evidence="3">Asp-tRNAAsn/Glu-tRNAGln amidotransferase A subunit</fullName>
    </submittedName>
</protein>
<dbReference type="Pfam" id="PF01425">
    <property type="entry name" value="Amidase"/>
    <property type="match status" value="1"/>
</dbReference>
<evidence type="ECO:0000313" key="3">
    <source>
        <dbReference type="EMBL" id="SHH67890.1"/>
    </source>
</evidence>
<dbReference type="Proteomes" id="UP000184226">
    <property type="component" value="Unassembled WGS sequence"/>
</dbReference>
<dbReference type="InterPro" id="IPR036928">
    <property type="entry name" value="AS_sf"/>
</dbReference>
<evidence type="ECO:0000256" key="1">
    <source>
        <dbReference type="SAM" id="MobiDB-lite"/>
    </source>
</evidence>
<dbReference type="AlphaFoldDB" id="A0A1M5UY82"/>
<gene>
    <name evidence="3" type="ORF">SAMN04488135_104158</name>
</gene>
<keyword evidence="4" id="KW-1185">Reference proteome</keyword>
<evidence type="ECO:0000313" key="4">
    <source>
        <dbReference type="Proteomes" id="UP000184226"/>
    </source>
</evidence>
<evidence type="ECO:0000259" key="2">
    <source>
        <dbReference type="Pfam" id="PF01425"/>
    </source>
</evidence>
<proteinExistence type="predicted"/>